<accession>B1ZWK2</accession>
<dbReference type="Proteomes" id="UP000007013">
    <property type="component" value="Chromosome"/>
</dbReference>
<dbReference type="RefSeq" id="WP_012372864.1">
    <property type="nucleotide sequence ID" value="NC_010571.1"/>
</dbReference>
<dbReference type="STRING" id="452637.Oter_0035"/>
<evidence type="ECO:0000313" key="3">
    <source>
        <dbReference type="Proteomes" id="UP000007013"/>
    </source>
</evidence>
<keyword evidence="1" id="KW-0812">Transmembrane</keyword>
<evidence type="ECO:0000256" key="1">
    <source>
        <dbReference type="SAM" id="Phobius"/>
    </source>
</evidence>
<keyword evidence="1" id="KW-1133">Transmembrane helix</keyword>
<dbReference type="AlphaFoldDB" id="B1ZWK2"/>
<reference evidence="2 3" key="1">
    <citation type="journal article" date="2011" name="J. Bacteriol.">
        <title>Genome sequence of the verrucomicrobium Opitutus terrae PB90-1, an abundant inhabitant of rice paddy soil ecosystems.</title>
        <authorList>
            <person name="van Passel M.W."/>
            <person name="Kant R."/>
            <person name="Palva A."/>
            <person name="Copeland A."/>
            <person name="Lucas S."/>
            <person name="Lapidus A."/>
            <person name="Glavina del Rio T."/>
            <person name="Pitluck S."/>
            <person name="Goltsman E."/>
            <person name="Clum A."/>
            <person name="Sun H."/>
            <person name="Schmutz J."/>
            <person name="Larimer F.W."/>
            <person name="Land M.L."/>
            <person name="Hauser L."/>
            <person name="Kyrpides N."/>
            <person name="Mikhailova N."/>
            <person name="Richardson P.P."/>
            <person name="Janssen P.H."/>
            <person name="de Vos W.M."/>
            <person name="Smidt H."/>
        </authorList>
    </citation>
    <scope>NUCLEOTIDE SEQUENCE [LARGE SCALE GENOMIC DNA]</scope>
    <source>
        <strain evidence="3">DSM 11246 / JCM 15787 / PB90-1</strain>
    </source>
</reference>
<proteinExistence type="predicted"/>
<keyword evidence="3" id="KW-1185">Reference proteome</keyword>
<organism evidence="2 3">
    <name type="scientific">Opitutus terrae (strain DSM 11246 / JCM 15787 / PB90-1)</name>
    <dbReference type="NCBI Taxonomy" id="452637"/>
    <lineage>
        <taxon>Bacteria</taxon>
        <taxon>Pseudomonadati</taxon>
        <taxon>Verrucomicrobiota</taxon>
        <taxon>Opitutia</taxon>
        <taxon>Opitutales</taxon>
        <taxon>Opitutaceae</taxon>
        <taxon>Opitutus</taxon>
    </lineage>
</organism>
<evidence type="ECO:0000313" key="2">
    <source>
        <dbReference type="EMBL" id="ACB73326.1"/>
    </source>
</evidence>
<sequence>MGFDKDDTRRVVNVSKRTTKVNLGMVLAVLLFFAAAGVVVWAFWEEPARAVETGPGAE</sequence>
<protein>
    <submittedName>
        <fullName evidence="2">Uncharacterized protein</fullName>
    </submittedName>
</protein>
<keyword evidence="1" id="KW-0472">Membrane</keyword>
<feature type="transmembrane region" description="Helical" evidence="1">
    <location>
        <begin position="21"/>
        <end position="44"/>
    </location>
</feature>
<dbReference type="KEGG" id="ote:Oter_0035"/>
<dbReference type="HOGENOM" id="CLU_2974947_0_0_0"/>
<name>B1ZWK2_OPITP</name>
<dbReference type="EMBL" id="CP001032">
    <property type="protein sequence ID" value="ACB73326.1"/>
    <property type="molecule type" value="Genomic_DNA"/>
</dbReference>
<gene>
    <name evidence="2" type="ordered locus">Oter_0035</name>
</gene>